<gene>
    <name evidence="5" type="ORF">IV454_23955</name>
</gene>
<sequence>MAISSTSGPGQVNNLNLQEFLKILTSQLSNQDPLKPLDNQEFVAQLAQFSTLEQSTQLNAKIDQMLEQQAVTGSVGLLGRNVGVGSGGANGGPSVTGRVSAIQFVSGQAQLTVTQSNGAVFTGVTLDQITSAQ</sequence>
<comment type="function">
    <text evidence="4">Required for flagellar hook formation. May act as a scaffolding protein.</text>
</comment>
<dbReference type="Proteomes" id="UP000662888">
    <property type="component" value="Chromosome"/>
</dbReference>
<keyword evidence="6" id="KW-1185">Reference proteome</keyword>
<comment type="similarity">
    <text evidence="1">Belongs to the FlgD family.</text>
</comment>
<name>A0AA49A794_9BURK</name>
<evidence type="ECO:0000256" key="4">
    <source>
        <dbReference type="ARBA" id="ARBA00024746"/>
    </source>
</evidence>
<accession>A0AA49A794</accession>
<organism evidence="5 6">
    <name type="scientific">Massilia antarctica</name>
    <dbReference type="NCBI Taxonomy" id="2765360"/>
    <lineage>
        <taxon>Bacteria</taxon>
        <taxon>Pseudomonadati</taxon>
        <taxon>Pseudomonadota</taxon>
        <taxon>Betaproteobacteria</taxon>
        <taxon>Burkholderiales</taxon>
        <taxon>Oxalobacteraceae</taxon>
        <taxon>Telluria group</taxon>
        <taxon>Massilia</taxon>
    </lineage>
</organism>
<evidence type="ECO:0000256" key="2">
    <source>
        <dbReference type="ARBA" id="ARBA00016013"/>
    </source>
</evidence>
<dbReference type="InterPro" id="IPR005648">
    <property type="entry name" value="FlgD"/>
</dbReference>
<protein>
    <recommendedName>
        <fullName evidence="2">Basal-body rod modification protein FlgD</fullName>
    </recommendedName>
</protein>
<keyword evidence="5" id="KW-0966">Cell projection</keyword>
<evidence type="ECO:0000313" key="6">
    <source>
        <dbReference type="Proteomes" id="UP000662888"/>
    </source>
</evidence>
<evidence type="ECO:0000313" key="5">
    <source>
        <dbReference type="EMBL" id="QPI48557.1"/>
    </source>
</evidence>
<keyword evidence="3" id="KW-1005">Bacterial flagellum biogenesis</keyword>
<evidence type="ECO:0000256" key="3">
    <source>
        <dbReference type="ARBA" id="ARBA00022795"/>
    </source>
</evidence>
<proteinExistence type="inferred from homology"/>
<dbReference type="Pfam" id="PF03963">
    <property type="entry name" value="FlgD"/>
    <property type="match status" value="1"/>
</dbReference>
<reference evidence="5 6" key="1">
    <citation type="submission" date="2020-11" db="EMBL/GenBank/DDBJ databases">
        <authorList>
            <person name="Sun Q."/>
        </authorList>
    </citation>
    <scope>NUCLEOTIDE SEQUENCE [LARGE SCALE GENOMIC DNA]</scope>
    <source>
        <strain evidence="5 6">P8398</strain>
    </source>
</reference>
<keyword evidence="5" id="KW-0969">Cilium</keyword>
<evidence type="ECO:0000256" key="1">
    <source>
        <dbReference type="ARBA" id="ARBA00010577"/>
    </source>
</evidence>
<dbReference type="EMBL" id="CP065053">
    <property type="protein sequence ID" value="QPI48557.1"/>
    <property type="molecule type" value="Genomic_DNA"/>
</dbReference>
<keyword evidence="5" id="KW-0282">Flagellum</keyword>